<evidence type="ECO:0000313" key="4">
    <source>
        <dbReference type="EMBL" id="GAN66388.1"/>
    </source>
</evidence>
<dbReference type="Proteomes" id="UP000270034">
    <property type="component" value="Chromosome"/>
</dbReference>
<evidence type="ECO:0000313" key="5">
    <source>
        <dbReference type="Proteomes" id="UP000032670"/>
    </source>
</evidence>
<evidence type="ECO:0000259" key="2">
    <source>
        <dbReference type="Pfam" id="PF14016"/>
    </source>
</evidence>
<evidence type="ECO:0000256" key="1">
    <source>
        <dbReference type="SAM" id="SignalP"/>
    </source>
</evidence>
<accession>A0A0D6NLA7</accession>
<dbReference type="Pfam" id="PF14016">
    <property type="entry name" value="DUF4232"/>
    <property type="match status" value="1"/>
</dbReference>
<reference evidence="4 5" key="1">
    <citation type="submission" date="2012-11" db="EMBL/GenBank/DDBJ databases">
        <title>Whole genome sequence of Acetobacter orientalis 21F-2.</title>
        <authorList>
            <person name="Azuma Y."/>
            <person name="Higashiura N."/>
            <person name="Hirakawa H."/>
            <person name="Matsushita K."/>
        </authorList>
    </citation>
    <scope>NUCLEOTIDE SEQUENCE [LARGE SCALE GENOMIC DNA]</scope>
    <source>
        <strain evidence="4 5">21F-2</strain>
    </source>
</reference>
<dbReference type="STRING" id="1231341.Abor_020_025"/>
<dbReference type="Proteomes" id="UP000032670">
    <property type="component" value="Unassembled WGS sequence"/>
</dbReference>
<feature type="signal peptide" evidence="1">
    <location>
        <begin position="1"/>
        <end position="27"/>
    </location>
</feature>
<accession>A0A2Z5ZJ09</accession>
<dbReference type="KEGG" id="aot:AcetOri_orf03685"/>
<organism evidence="3 6">
    <name type="scientific">Acetobacter orientalis</name>
    <dbReference type="NCBI Taxonomy" id="146474"/>
    <lineage>
        <taxon>Bacteria</taxon>
        <taxon>Pseudomonadati</taxon>
        <taxon>Pseudomonadota</taxon>
        <taxon>Alphaproteobacteria</taxon>
        <taxon>Acetobacterales</taxon>
        <taxon>Acetobacteraceae</taxon>
        <taxon>Acetobacter</taxon>
    </lineage>
</organism>
<dbReference type="AlphaFoldDB" id="A0A2Z5ZJ09"/>
<dbReference type="RefSeq" id="WP_048841429.1">
    <property type="nucleotide sequence ID" value="NZ_BAMX01000020.1"/>
</dbReference>
<feature type="domain" description="DUF4232" evidence="2">
    <location>
        <begin position="40"/>
        <end position="158"/>
    </location>
</feature>
<dbReference type="EMBL" id="BAMX01000020">
    <property type="protein sequence ID" value="GAN66388.1"/>
    <property type="molecule type" value="Genomic_DNA"/>
</dbReference>
<name>A0A2Z5ZJ09_9PROT</name>
<keyword evidence="1" id="KW-0732">Signal</keyword>
<dbReference type="EMBL" id="AP018515">
    <property type="protein sequence ID" value="BBC80784.1"/>
    <property type="molecule type" value="Genomic_DNA"/>
</dbReference>
<feature type="chain" id="PRO_5036059957" evidence="1">
    <location>
        <begin position="28"/>
        <end position="195"/>
    </location>
</feature>
<protein>
    <submittedName>
        <fullName evidence="3">Putative exported protein</fullName>
    </submittedName>
</protein>
<dbReference type="GeneID" id="76204529"/>
<keyword evidence="5" id="KW-1185">Reference proteome</keyword>
<evidence type="ECO:0000313" key="6">
    <source>
        <dbReference type="Proteomes" id="UP000270034"/>
    </source>
</evidence>
<proteinExistence type="predicted"/>
<dbReference type="InterPro" id="IPR025326">
    <property type="entry name" value="DUF4232"/>
</dbReference>
<gene>
    <name evidence="4" type="ORF">Abor_020_025</name>
    <name evidence="3" type="ORF">AcetOrient_orf03685</name>
</gene>
<reference evidence="3 6" key="2">
    <citation type="submission" date="2018-02" db="EMBL/GenBank/DDBJ databases">
        <title>Acetobacter orientalis genome.</title>
        <authorList>
            <person name="Nakashima N."/>
            <person name="Tamura T."/>
        </authorList>
    </citation>
    <scope>NUCLEOTIDE SEQUENCE [LARGE SCALE GENOMIC DNA]</scope>
    <source>
        <strain evidence="3 6">FAN1</strain>
    </source>
</reference>
<sequence length="195" mass="20113">MLSHALRKNLAAVVGGVSLTVAPFVMAARAHAAPQTYPTCQAEQLSLTLDDEGGAFNGMSQSGTLLVVRNIGAGPCQIQPLPFVQFANATGHVLPVTRRAVGGPKPQPAMAAVAFMPEAELTARLHWVSGAVYDNAQCVSPATLVLALPSGSLSQPFARHMCAPAGATAFFDQMPLRPDTALPTAHPVAAPTATP</sequence>
<evidence type="ECO:0000313" key="3">
    <source>
        <dbReference type="EMBL" id="BBC80784.1"/>
    </source>
</evidence>